<evidence type="ECO:0000256" key="8">
    <source>
        <dbReference type="ARBA" id="ARBA00022729"/>
    </source>
</evidence>
<evidence type="ECO:0000256" key="6">
    <source>
        <dbReference type="ARBA" id="ARBA00022568"/>
    </source>
</evidence>
<evidence type="ECO:0000256" key="14">
    <source>
        <dbReference type="ARBA" id="ARBA00023065"/>
    </source>
</evidence>
<keyword evidence="16" id="KW-0739">Sodium transport</keyword>
<dbReference type="GO" id="GO:0008273">
    <property type="term" value="F:calcium, potassium:sodium antiporter activity"/>
    <property type="evidence" value="ECO:0007669"/>
    <property type="project" value="TreeGrafter"/>
</dbReference>
<evidence type="ECO:0000256" key="12">
    <source>
        <dbReference type="ARBA" id="ARBA00022989"/>
    </source>
</evidence>
<evidence type="ECO:0000256" key="5">
    <source>
        <dbReference type="ARBA" id="ARBA00022538"/>
    </source>
</evidence>
<proteinExistence type="inferred from homology"/>
<keyword evidence="6" id="KW-0109">Calcium transport</keyword>
<dbReference type="InterPro" id="IPR044880">
    <property type="entry name" value="NCX_ion-bd_dom_sf"/>
</dbReference>
<protein>
    <recommendedName>
        <fullName evidence="18">Sodium/calcium exchanger membrane region domain-containing protein</fullName>
    </recommendedName>
</protein>
<comment type="subcellular location">
    <subcellularLocation>
        <location evidence="1">Membrane</location>
        <topology evidence="1">Multi-pass membrane protein</topology>
    </subcellularLocation>
</comment>
<comment type="caution">
    <text evidence="19">The sequence shown here is derived from an EMBL/GenBank/DDBJ whole genome shotgun (WGS) entry which is preliminary data.</text>
</comment>
<evidence type="ECO:0000313" key="20">
    <source>
        <dbReference type="Proteomes" id="UP001162029"/>
    </source>
</evidence>
<dbReference type="Proteomes" id="UP001162029">
    <property type="component" value="Unassembled WGS sequence"/>
</dbReference>
<evidence type="ECO:0000256" key="7">
    <source>
        <dbReference type="ARBA" id="ARBA00022692"/>
    </source>
</evidence>
<gene>
    <name evidence="19" type="ORF">PDE001_LOCUS2263</name>
</gene>
<evidence type="ECO:0000256" key="3">
    <source>
        <dbReference type="ARBA" id="ARBA00022448"/>
    </source>
</evidence>
<evidence type="ECO:0000313" key="19">
    <source>
        <dbReference type="EMBL" id="CAI5720571.1"/>
    </source>
</evidence>
<evidence type="ECO:0000256" key="13">
    <source>
        <dbReference type="ARBA" id="ARBA00023053"/>
    </source>
</evidence>
<keyword evidence="15 17" id="KW-0472">Membrane</keyword>
<evidence type="ECO:0000256" key="17">
    <source>
        <dbReference type="SAM" id="Phobius"/>
    </source>
</evidence>
<dbReference type="AlphaFoldDB" id="A0AAV0TH34"/>
<dbReference type="EMBL" id="CANTFM010000388">
    <property type="protein sequence ID" value="CAI5720571.1"/>
    <property type="molecule type" value="Genomic_DNA"/>
</dbReference>
<dbReference type="GO" id="GO:0015293">
    <property type="term" value="F:symporter activity"/>
    <property type="evidence" value="ECO:0007669"/>
    <property type="project" value="UniProtKB-KW"/>
</dbReference>
<dbReference type="GO" id="GO:0006874">
    <property type="term" value="P:intracellular calcium ion homeostasis"/>
    <property type="evidence" value="ECO:0007669"/>
    <property type="project" value="TreeGrafter"/>
</dbReference>
<feature type="transmembrane region" description="Helical" evidence="17">
    <location>
        <begin position="207"/>
        <end position="225"/>
    </location>
</feature>
<keyword evidence="5" id="KW-0633">Potassium transport</keyword>
<dbReference type="PANTHER" id="PTHR10846">
    <property type="entry name" value="SODIUM/POTASSIUM/CALCIUM EXCHANGER"/>
    <property type="match status" value="1"/>
</dbReference>
<dbReference type="InterPro" id="IPR004481">
    <property type="entry name" value="K/Na/Ca-exchanger"/>
</dbReference>
<comment type="similarity">
    <text evidence="2">Belongs to the Ca(2+):cation antiporter (CaCA) (TC 2.A.19) family. SLC24A subfamily.</text>
</comment>
<feature type="transmembrane region" description="Helical" evidence="17">
    <location>
        <begin position="177"/>
        <end position="195"/>
    </location>
</feature>
<feature type="domain" description="Sodium/calcium exchanger membrane region" evidence="18">
    <location>
        <begin position="105"/>
        <end position="251"/>
    </location>
</feature>
<evidence type="ECO:0000256" key="15">
    <source>
        <dbReference type="ARBA" id="ARBA00023136"/>
    </source>
</evidence>
<evidence type="ECO:0000256" key="9">
    <source>
        <dbReference type="ARBA" id="ARBA00022837"/>
    </source>
</evidence>
<keyword evidence="7 17" id="KW-0812">Transmembrane</keyword>
<keyword evidence="14" id="KW-0406">Ion transport</keyword>
<evidence type="ECO:0000256" key="11">
    <source>
        <dbReference type="ARBA" id="ARBA00022958"/>
    </source>
</evidence>
<name>A0AAV0TH34_9STRA</name>
<dbReference type="Gene3D" id="1.20.1420.30">
    <property type="entry name" value="NCX, central ion-binding region"/>
    <property type="match status" value="1"/>
</dbReference>
<evidence type="ECO:0000256" key="1">
    <source>
        <dbReference type="ARBA" id="ARBA00004141"/>
    </source>
</evidence>
<evidence type="ECO:0000256" key="10">
    <source>
        <dbReference type="ARBA" id="ARBA00022847"/>
    </source>
</evidence>
<accession>A0AAV0TH34</accession>
<keyword evidence="9" id="KW-0106">Calcium</keyword>
<feature type="transmembrane region" description="Helical" evidence="17">
    <location>
        <begin position="128"/>
        <end position="150"/>
    </location>
</feature>
<dbReference type="Pfam" id="PF01699">
    <property type="entry name" value="Na_Ca_ex"/>
    <property type="match status" value="1"/>
</dbReference>
<keyword evidence="10" id="KW-0769">Symport</keyword>
<feature type="transmembrane region" description="Helical" evidence="17">
    <location>
        <begin position="97"/>
        <end position="116"/>
    </location>
</feature>
<evidence type="ECO:0000256" key="16">
    <source>
        <dbReference type="ARBA" id="ARBA00023201"/>
    </source>
</evidence>
<sequence length="258" mass="27689">MLELQQHMFQAQQPLQHMVSIDQSADVEAPSFSGKVSAQDQLSDVRAAKVGEEVLPKYFNDILVLPAGVLAKLWFVFTWPIVVLARVTIPDCRYQTFSGPLGISATFVASIIWIGVLSHYTVTFGTKFGCIAGIPSAVMGLTIIAAGTSIPDALTSVLVARAGHGDMAVSNALGSNVFDTLVGLGLPFLLSNLIYGQSVPVYADDLNVAIAVLFAVLLFVVAVLVSSGWRLYPLTCIFLLVLYAAYVTFSYLRGLDII</sequence>
<keyword evidence="12 17" id="KW-1133">Transmembrane helix</keyword>
<dbReference type="PANTHER" id="PTHR10846:SF8">
    <property type="entry name" value="INNER MEMBRANE PROTEIN YRBG"/>
    <property type="match status" value="1"/>
</dbReference>
<feature type="transmembrane region" description="Helical" evidence="17">
    <location>
        <begin position="231"/>
        <end position="252"/>
    </location>
</feature>
<reference evidence="19" key="1">
    <citation type="submission" date="2022-12" db="EMBL/GenBank/DDBJ databases">
        <authorList>
            <person name="Webb A."/>
        </authorList>
    </citation>
    <scope>NUCLEOTIDE SEQUENCE</scope>
    <source>
        <strain evidence="19">Pd1</strain>
    </source>
</reference>
<dbReference type="FunFam" id="1.20.1420.30:FF:000009">
    <property type="entry name" value="sodium/potassium/calcium exchanger 5 isoform X2"/>
    <property type="match status" value="1"/>
</dbReference>
<keyword evidence="8" id="KW-0732">Signal</keyword>
<evidence type="ECO:0000256" key="4">
    <source>
        <dbReference type="ARBA" id="ARBA00022449"/>
    </source>
</evidence>
<keyword evidence="13" id="KW-0915">Sodium</keyword>
<evidence type="ECO:0000256" key="2">
    <source>
        <dbReference type="ARBA" id="ARBA00005364"/>
    </source>
</evidence>
<keyword evidence="11" id="KW-0630">Potassium</keyword>
<dbReference type="GO" id="GO:0005262">
    <property type="term" value="F:calcium channel activity"/>
    <property type="evidence" value="ECO:0007669"/>
    <property type="project" value="TreeGrafter"/>
</dbReference>
<organism evidence="19 20">
    <name type="scientific">Peronospora destructor</name>
    <dbReference type="NCBI Taxonomy" id="86335"/>
    <lineage>
        <taxon>Eukaryota</taxon>
        <taxon>Sar</taxon>
        <taxon>Stramenopiles</taxon>
        <taxon>Oomycota</taxon>
        <taxon>Peronosporomycetes</taxon>
        <taxon>Peronosporales</taxon>
        <taxon>Peronosporaceae</taxon>
        <taxon>Peronospora</taxon>
    </lineage>
</organism>
<dbReference type="InterPro" id="IPR004837">
    <property type="entry name" value="NaCa_Exmemb"/>
</dbReference>
<dbReference type="GO" id="GO:0005886">
    <property type="term" value="C:plasma membrane"/>
    <property type="evidence" value="ECO:0007669"/>
    <property type="project" value="TreeGrafter"/>
</dbReference>
<feature type="transmembrane region" description="Helical" evidence="17">
    <location>
        <begin position="62"/>
        <end position="85"/>
    </location>
</feature>
<keyword evidence="3" id="KW-0813">Transport</keyword>
<keyword evidence="4" id="KW-0050">Antiport</keyword>
<evidence type="ECO:0000259" key="18">
    <source>
        <dbReference type="Pfam" id="PF01699"/>
    </source>
</evidence>
<keyword evidence="20" id="KW-1185">Reference proteome</keyword>